<accession>A0A2N8SKY6</accession>
<comment type="caution">
    <text evidence="2">The sequence shown here is derived from an EMBL/GenBank/DDBJ whole genome shotgun (WGS) entry which is preliminary data.</text>
</comment>
<dbReference type="Proteomes" id="UP000235897">
    <property type="component" value="Unassembled WGS sequence"/>
</dbReference>
<evidence type="ECO:0000259" key="1">
    <source>
        <dbReference type="Pfam" id="PF14417"/>
    </source>
</evidence>
<dbReference type="InterPro" id="IPR025847">
    <property type="entry name" value="MEDS_domain"/>
</dbReference>
<evidence type="ECO:0000313" key="3">
    <source>
        <dbReference type="Proteomes" id="UP000235897"/>
    </source>
</evidence>
<proteinExistence type="predicted"/>
<evidence type="ECO:0000313" key="2">
    <source>
        <dbReference type="EMBL" id="PNG03131.1"/>
    </source>
</evidence>
<feature type="domain" description="MEDS" evidence="1">
    <location>
        <begin position="15"/>
        <end position="175"/>
    </location>
</feature>
<name>A0A2N8SKY6_STUST</name>
<sequence>MNQLSLAGTPIEHFHICALFDSREQEYEVLIPFFKEALEQGEKSIHILNPASVAEHRERMIAGGIDAVGCEACGQLELQSWQGVYLDEHGTFDKDRMLATLSAVCKDASDSGYPRVRIMGNMDWVFADAAVSKDLLTYEAEVNEVLSMNRQPAICVYDIAKLSGSMLMDLLRTHPLTLINGIVQENPFYTPASEMLEELRNREAKAQPNLASAR</sequence>
<reference evidence="2 3" key="1">
    <citation type="submission" date="2018-01" db="EMBL/GenBank/DDBJ databases">
        <title>Denitrification phenotypes of diverse strains of Pseudomonas stutzeri.</title>
        <authorList>
            <person name="Milligan D.A."/>
            <person name="Bergaust L."/>
            <person name="Bakken L.R."/>
            <person name="Frostegard A."/>
        </authorList>
    </citation>
    <scope>NUCLEOTIDE SEQUENCE [LARGE SCALE GENOMIC DNA]</scope>
    <source>
        <strain evidence="2 3">28a3</strain>
    </source>
</reference>
<dbReference type="AlphaFoldDB" id="A0A2N8SKY6"/>
<dbReference type="OrthoDB" id="116243at2"/>
<dbReference type="EMBL" id="POUW01000012">
    <property type="protein sequence ID" value="PNG03131.1"/>
    <property type="molecule type" value="Genomic_DNA"/>
</dbReference>
<organism evidence="2 3">
    <name type="scientific">Stutzerimonas stutzeri</name>
    <name type="common">Pseudomonas stutzeri</name>
    <dbReference type="NCBI Taxonomy" id="316"/>
    <lineage>
        <taxon>Bacteria</taxon>
        <taxon>Pseudomonadati</taxon>
        <taxon>Pseudomonadota</taxon>
        <taxon>Gammaproteobacteria</taxon>
        <taxon>Pseudomonadales</taxon>
        <taxon>Pseudomonadaceae</taxon>
        <taxon>Stutzerimonas</taxon>
    </lineage>
</organism>
<dbReference type="Pfam" id="PF14417">
    <property type="entry name" value="MEDS"/>
    <property type="match status" value="1"/>
</dbReference>
<dbReference type="RefSeq" id="WP_021206265.1">
    <property type="nucleotide sequence ID" value="NZ_JAMOIG010000026.1"/>
</dbReference>
<gene>
    <name evidence="2" type="ORF">CXL00_22085</name>
</gene>
<protein>
    <recommendedName>
        <fullName evidence="1">MEDS domain-containing protein</fullName>
    </recommendedName>
</protein>